<dbReference type="PANTHER" id="PTHR23358">
    <property type="entry name" value="METHYLCYTOSINE DIOXYGENASE TET"/>
    <property type="match status" value="1"/>
</dbReference>
<feature type="compositionally biased region" description="Basic residues" evidence="13">
    <location>
        <begin position="58"/>
        <end position="79"/>
    </location>
</feature>
<comment type="subcellular location">
    <subcellularLocation>
        <location evidence="1">Chromosome</location>
    </subcellularLocation>
</comment>
<comment type="cofactor">
    <cofactor evidence="11">
        <name>Zn(2+)</name>
        <dbReference type="ChEBI" id="CHEBI:29105"/>
    </cofactor>
    <text evidence="11">The zinc ions have a structural role.</text>
</comment>
<keyword evidence="6 11" id="KW-0223">Dioxygenase</keyword>
<dbReference type="InterPro" id="IPR046942">
    <property type="entry name" value="TET_oxygenase"/>
</dbReference>
<evidence type="ECO:0000256" key="10">
    <source>
        <dbReference type="ARBA" id="ARBA00049431"/>
    </source>
</evidence>
<feature type="compositionally biased region" description="Polar residues" evidence="13">
    <location>
        <begin position="1275"/>
        <end position="1302"/>
    </location>
</feature>
<reference evidence="15" key="1">
    <citation type="submission" date="2021-04" db="EMBL/GenBank/DDBJ databases">
        <authorList>
            <consortium name="Molecular Ecology Group"/>
        </authorList>
    </citation>
    <scope>NUCLEOTIDE SEQUENCE</scope>
</reference>
<evidence type="ECO:0000256" key="2">
    <source>
        <dbReference type="ARBA" id="ARBA00007502"/>
    </source>
</evidence>
<feature type="domain" description="Methylcytosine dioxygenase TET1-3 oxygenase" evidence="14">
    <location>
        <begin position="1"/>
        <end position="1042"/>
    </location>
</feature>
<dbReference type="OrthoDB" id="8854879at2759"/>
<evidence type="ECO:0000256" key="13">
    <source>
        <dbReference type="SAM" id="MobiDB-lite"/>
    </source>
</evidence>
<evidence type="ECO:0000256" key="12">
    <source>
        <dbReference type="SAM" id="Coils"/>
    </source>
</evidence>
<comment type="catalytic activity">
    <reaction evidence="9 11">
        <text>a 5-formyl-2'-deoxycytidine in DNA + 2-oxoglutarate + O2 = a 5-carboxyl-2'-deoxycytidine in DNA + succinate + CO2 + H(+)</text>
        <dbReference type="Rhea" id="RHEA:53832"/>
        <dbReference type="Rhea" id="RHEA-COMP:13656"/>
        <dbReference type="Rhea" id="RHEA-COMP:13657"/>
        <dbReference type="ChEBI" id="CHEBI:15378"/>
        <dbReference type="ChEBI" id="CHEBI:15379"/>
        <dbReference type="ChEBI" id="CHEBI:16526"/>
        <dbReference type="ChEBI" id="CHEBI:16810"/>
        <dbReference type="ChEBI" id="CHEBI:30031"/>
        <dbReference type="ChEBI" id="CHEBI:137731"/>
        <dbReference type="ChEBI" id="CHEBI:137732"/>
        <dbReference type="EC" id="1.14.11.80"/>
    </reaction>
</comment>
<evidence type="ECO:0000313" key="15">
    <source>
        <dbReference type="EMBL" id="CAG5121580.1"/>
    </source>
</evidence>
<dbReference type="GO" id="GO:0005634">
    <property type="term" value="C:nucleus"/>
    <property type="evidence" value="ECO:0007669"/>
    <property type="project" value="UniProtKB-UniRule"/>
</dbReference>
<comment type="similarity">
    <text evidence="2 11">Belongs to the TET family.</text>
</comment>
<evidence type="ECO:0000256" key="9">
    <source>
        <dbReference type="ARBA" id="ARBA00047840"/>
    </source>
</evidence>
<feature type="region of interest" description="Disordered" evidence="13">
    <location>
        <begin position="331"/>
        <end position="374"/>
    </location>
</feature>
<feature type="non-terminal residue" evidence="15">
    <location>
        <position position="1"/>
    </location>
</feature>
<accession>A0A8S3Z1R2</accession>
<evidence type="ECO:0000256" key="1">
    <source>
        <dbReference type="ARBA" id="ARBA00004286"/>
    </source>
</evidence>
<evidence type="ECO:0000256" key="4">
    <source>
        <dbReference type="ARBA" id="ARBA00022723"/>
    </source>
</evidence>
<dbReference type="Proteomes" id="UP000678393">
    <property type="component" value="Unassembled WGS sequence"/>
</dbReference>
<dbReference type="GO" id="GO:0040029">
    <property type="term" value="P:epigenetic regulation of gene expression"/>
    <property type="evidence" value="ECO:0007669"/>
    <property type="project" value="InterPro"/>
</dbReference>
<dbReference type="GO" id="GO:0070579">
    <property type="term" value="F:DNA 5-methylcytosine dioxygenase activity"/>
    <property type="evidence" value="ECO:0007669"/>
    <property type="project" value="UniProtKB-UniRule"/>
</dbReference>
<protein>
    <recommendedName>
        <fullName evidence="11">Methylcytosine dioxygenase TET</fullName>
        <ecNumber evidence="11">1.14.11.80</ecNumber>
    </recommendedName>
</protein>
<comment type="function">
    <text evidence="11">Dioxygenase that catalyzes the conversion of the modified genomic base 5-methylcytosine (5mC) into 5-hydroxymethylcytosine (5hmC) and plays a key role in epigenetic chromatin reprogramming during embryonic development.</text>
</comment>
<keyword evidence="5 11" id="KW-0862">Zinc</keyword>
<dbReference type="InterPro" id="IPR024779">
    <property type="entry name" value="2OGFeDO_JBP1/TET_oxygenase_dom"/>
</dbReference>
<dbReference type="InterPro" id="IPR040175">
    <property type="entry name" value="TET1/2/3"/>
</dbReference>
<feature type="compositionally biased region" description="Low complexity" evidence="13">
    <location>
        <begin position="394"/>
        <end position="415"/>
    </location>
</feature>
<evidence type="ECO:0000256" key="11">
    <source>
        <dbReference type="RuleBase" id="RU367064"/>
    </source>
</evidence>
<evidence type="ECO:0000256" key="5">
    <source>
        <dbReference type="ARBA" id="ARBA00022833"/>
    </source>
</evidence>
<feature type="region of interest" description="Disordered" evidence="13">
    <location>
        <begin position="668"/>
        <end position="687"/>
    </location>
</feature>
<name>A0A8S3Z1R2_9EUPU</name>
<sequence>VVNLTNHRGFEKPDDEQYHVLPLYILDHTDELGSMEGQNAKVRSGALEILSHYVSQVRRRSTPYRPCKRNRTTPKKHGMKNSPKNSKLSRVAPLPTGHFSDSTFARNESNFCNSDGLLTQSSSLNKFNSVGGSSHQLDMVPGVGLEERNAKSMTYTDLMSQQGLPGFADLYTQFWDYFYTHGEFPPLEWTTKTRCSVLTEAGKSNFKSNSLKQSSAMDEMSLQQQKQQMWQHQEQLKHQKHNINVQSEQQEKQRQHNLLTCFPGKQGFQSPSPSPCLPHPVTSPRQQFYSHDYRCKASVLEAAQISPTPSSSGRLCQESFSHKSQYCSSASLPSSIPTSSHHQQYYSSQHLPLSSHPRTLSDPPKHNLFDNSENMQPSFFSSKISNNISLNVSSQNPTTGISSSGDASGAAQGDAVGHHLRPPPPYPDSVSNQYSVHGSAQNIFKPQGHPLSCGERVDQNVKRKLDNCHNAQGQITESVCASPDFMGGEYSRSLNQALKDLFSDNAEVSHPDPERPALPFEAQRLSLERSMRVSLGSRPASVLSHHTPISAHLEDQNVHIERPQSAQLPTISSSHSCEEPPLDRSVSRNIFMQSMSYPAVLQSPGRLELANPLSKLLCAPQTDEPDAVHTVKTHISNVSLSRSFSESHTSKLPSVQLLGRSQSYNVPVSQHGAQMSSSTHSDISHSSQLATSESSYQAFSPRADSVVEELTFDHNGSDLLTGVSSTSRIVESVLLDPPLYMSDDKQVKVRRDCWSRMSEPSNLTDAARPSSCFSEPDIASGWGKEHPFSLTARQSLDIQPSLGTCTVYNRFKSSKCLSSEVRNRCDDIHNTELQKTKHGVSNTKQEPNSTQVTPGGLFKPYSNLPWFQGQEKENGKSLGSVNSSFHDNDGIPLATCSSKPLHINHLETSPNIVTQCTNVDSSDEINSGNSYINRPVGSVCPNGPIIGEKMKVHKSEGFVVPKVSQSPSEPPYEVIDSTVVSVETDDNREVFDDPAMGGVAIALCHGAVLFEVAKRELHATTALKEPNRYRPKRISLVFYQHKNLNLTRHGFDEYERKAEERRSQAEQTRLIEEMESKGFFKGELSELAAFPSLTKGTFGKVFNFPEAKKTLFPLRFPRYLDCSHSEHITPVMFACMSIAFPSYMKEAFPDPSRLPRLMSGMPVKMYSSLSDKRKYQKVVDSDISKQDLQLLVDNYDKCGGVFHQVSTPWSPNRARESTATTNSVLTRWVHDDVNVTGPYNRWVELALQDAVKTEETCLSPKIKTEDETDVKMSTSECVPQHGQTNYNNESTVYPGTSPPLKSNTRKDHVNQVNSTVTTMVVNLDHSNLMSDLDLSQFSDRSSKMISPLGETTSVSIAKKCPNDFSTSARKSVDSSFSTDKSAQDGMVLSYAHPSESINASESGMTEPEYMKSELGCNTSLTHNKRRQESCKVRGFKKGRTFSGDLQSQNLLYEDHIRCSPINGHCVKSIMEDENLNCMEHAMDEEGRIQTTSKSIQYAVGNNTVAGSISDHNGKEHSKSIQYAVGNNTVAGSISDHNGKEHYIADMEARCLEESGSVSGKWESMYDFLMKGLSRPFLSSQQTSVQSVQDDLTNTPSSECP</sequence>
<dbReference type="Pfam" id="PF12851">
    <property type="entry name" value="Tet_JBP"/>
    <property type="match status" value="1"/>
</dbReference>
<proteinExistence type="inferred from homology"/>
<feature type="compositionally biased region" description="Low complexity" evidence="13">
    <location>
        <begin position="676"/>
        <end position="687"/>
    </location>
</feature>
<comment type="catalytic activity">
    <reaction evidence="10 11">
        <text>a 5-hydroxymethyl-2'-deoxycytidine in DNA + 2-oxoglutarate + O2 = a 5-formyl-2'-deoxycytidine in DNA + succinate + CO2 + H2O</text>
        <dbReference type="Rhea" id="RHEA:53828"/>
        <dbReference type="Rhea" id="RHEA-COMP:13315"/>
        <dbReference type="Rhea" id="RHEA-COMP:13656"/>
        <dbReference type="ChEBI" id="CHEBI:15377"/>
        <dbReference type="ChEBI" id="CHEBI:15379"/>
        <dbReference type="ChEBI" id="CHEBI:16526"/>
        <dbReference type="ChEBI" id="CHEBI:16810"/>
        <dbReference type="ChEBI" id="CHEBI:30031"/>
        <dbReference type="ChEBI" id="CHEBI:136731"/>
        <dbReference type="ChEBI" id="CHEBI:137731"/>
        <dbReference type="EC" id="1.14.11.80"/>
    </reaction>
</comment>
<evidence type="ECO:0000256" key="8">
    <source>
        <dbReference type="ARBA" id="ARBA00023004"/>
    </source>
</evidence>
<organism evidence="15 16">
    <name type="scientific">Candidula unifasciata</name>
    <dbReference type="NCBI Taxonomy" id="100452"/>
    <lineage>
        <taxon>Eukaryota</taxon>
        <taxon>Metazoa</taxon>
        <taxon>Spiralia</taxon>
        <taxon>Lophotrochozoa</taxon>
        <taxon>Mollusca</taxon>
        <taxon>Gastropoda</taxon>
        <taxon>Heterobranchia</taxon>
        <taxon>Euthyneura</taxon>
        <taxon>Panpulmonata</taxon>
        <taxon>Eupulmonata</taxon>
        <taxon>Stylommatophora</taxon>
        <taxon>Helicina</taxon>
        <taxon>Helicoidea</taxon>
        <taxon>Geomitridae</taxon>
        <taxon>Candidula</taxon>
    </lineage>
</organism>
<dbReference type="SMART" id="SM01333">
    <property type="entry name" value="Tet_JBP"/>
    <property type="match status" value="1"/>
</dbReference>
<gene>
    <name evidence="15" type="ORF">CUNI_LOCUS7138</name>
</gene>
<dbReference type="GO" id="GO:0045944">
    <property type="term" value="P:positive regulation of transcription by RNA polymerase II"/>
    <property type="evidence" value="ECO:0007669"/>
    <property type="project" value="TreeGrafter"/>
</dbReference>
<keyword evidence="3" id="KW-0158">Chromosome</keyword>
<evidence type="ECO:0000313" key="16">
    <source>
        <dbReference type="Proteomes" id="UP000678393"/>
    </source>
</evidence>
<feature type="region of interest" description="Disordered" evidence="13">
    <location>
        <begin position="836"/>
        <end position="855"/>
    </location>
</feature>
<keyword evidence="16" id="KW-1185">Reference proteome</keyword>
<comment type="catalytic activity">
    <reaction evidence="11">
        <text>a 5-methyl-2'-deoxycytidine in DNA + 2-oxoglutarate + O2 = a 5-hydroxymethyl-2'-deoxycytidine in DNA + succinate + CO2</text>
        <dbReference type="Rhea" id="RHEA:52636"/>
        <dbReference type="Rhea" id="RHEA-COMP:11370"/>
        <dbReference type="Rhea" id="RHEA-COMP:13315"/>
        <dbReference type="ChEBI" id="CHEBI:15379"/>
        <dbReference type="ChEBI" id="CHEBI:16526"/>
        <dbReference type="ChEBI" id="CHEBI:16810"/>
        <dbReference type="ChEBI" id="CHEBI:30031"/>
        <dbReference type="ChEBI" id="CHEBI:85454"/>
        <dbReference type="ChEBI" id="CHEBI:136731"/>
        <dbReference type="EC" id="1.14.11.80"/>
    </reaction>
</comment>
<keyword evidence="7 11" id="KW-0560">Oxidoreductase</keyword>
<dbReference type="GO" id="GO:0008270">
    <property type="term" value="F:zinc ion binding"/>
    <property type="evidence" value="ECO:0007669"/>
    <property type="project" value="UniProtKB-UniRule"/>
</dbReference>
<feature type="region of interest" description="Disordered" evidence="13">
    <location>
        <begin position="394"/>
        <end position="434"/>
    </location>
</feature>
<dbReference type="PANTHER" id="PTHR23358:SF6">
    <property type="entry name" value="METHYLCYTOSINE DIOXYGENASE TET"/>
    <property type="match status" value="1"/>
</dbReference>
<keyword evidence="4 11" id="KW-0479">Metal-binding</keyword>
<feature type="region of interest" description="Disordered" evidence="13">
    <location>
        <begin position="1275"/>
        <end position="1306"/>
    </location>
</feature>
<evidence type="ECO:0000256" key="3">
    <source>
        <dbReference type="ARBA" id="ARBA00022454"/>
    </source>
</evidence>
<feature type="region of interest" description="Disordered" evidence="13">
    <location>
        <begin position="58"/>
        <end position="93"/>
    </location>
</feature>
<comment type="cofactor">
    <cofactor evidence="11">
        <name>Fe(2+)</name>
        <dbReference type="ChEBI" id="CHEBI:29033"/>
    </cofactor>
    <text evidence="11">Binds 1 Fe(2+) ion per subunit.</text>
</comment>
<dbReference type="EC" id="1.14.11.80" evidence="11"/>
<evidence type="ECO:0000256" key="6">
    <source>
        <dbReference type="ARBA" id="ARBA00022964"/>
    </source>
</evidence>
<evidence type="ECO:0000256" key="7">
    <source>
        <dbReference type="ARBA" id="ARBA00023002"/>
    </source>
</evidence>
<keyword evidence="8 11" id="KW-0408">Iron</keyword>
<feature type="compositionally biased region" description="Polar residues" evidence="13">
    <location>
        <begin position="839"/>
        <end position="853"/>
    </location>
</feature>
<feature type="region of interest" description="Disordered" evidence="13">
    <location>
        <begin position="1581"/>
        <end position="1600"/>
    </location>
</feature>
<feature type="coiled-coil region" evidence="12">
    <location>
        <begin position="222"/>
        <end position="253"/>
    </location>
</feature>
<dbReference type="GO" id="GO:0005694">
    <property type="term" value="C:chromosome"/>
    <property type="evidence" value="ECO:0007669"/>
    <property type="project" value="UniProtKB-SubCell"/>
</dbReference>
<comment type="caution">
    <text evidence="15">The sequence shown here is derived from an EMBL/GenBank/DDBJ whole genome shotgun (WGS) entry which is preliminary data.</text>
</comment>
<dbReference type="GO" id="GO:0141166">
    <property type="term" value="P:chromosomal 5-methylcytosine DNA demethylation pathway"/>
    <property type="evidence" value="ECO:0007669"/>
    <property type="project" value="UniProtKB-UniRule"/>
</dbReference>
<feature type="compositionally biased region" description="Low complexity" evidence="13">
    <location>
        <begin position="331"/>
        <end position="350"/>
    </location>
</feature>
<dbReference type="EMBL" id="CAJHNH020001113">
    <property type="protein sequence ID" value="CAG5121580.1"/>
    <property type="molecule type" value="Genomic_DNA"/>
</dbReference>
<feature type="compositionally biased region" description="Polar residues" evidence="13">
    <location>
        <begin position="1589"/>
        <end position="1600"/>
    </location>
</feature>
<keyword evidence="12" id="KW-0175">Coiled coil</keyword>
<evidence type="ECO:0000259" key="14">
    <source>
        <dbReference type="SMART" id="SM01333"/>
    </source>
</evidence>